<feature type="non-terminal residue" evidence="5">
    <location>
        <position position="150"/>
    </location>
</feature>
<evidence type="ECO:0000256" key="4">
    <source>
        <dbReference type="ARBA" id="ARBA00022785"/>
    </source>
</evidence>
<dbReference type="Gene3D" id="3.40.1780.10">
    <property type="entry name" value="QueA-like"/>
    <property type="match status" value="1"/>
</dbReference>
<organism evidence="5">
    <name type="scientific">hydrothermal vent metagenome</name>
    <dbReference type="NCBI Taxonomy" id="652676"/>
    <lineage>
        <taxon>unclassified sequences</taxon>
        <taxon>metagenomes</taxon>
        <taxon>ecological metagenomes</taxon>
    </lineage>
</organism>
<dbReference type="InterPro" id="IPR042119">
    <property type="entry name" value="QueA_dom2"/>
</dbReference>
<proteinExistence type="predicted"/>
<dbReference type="Gene3D" id="2.40.10.240">
    <property type="entry name" value="QueA-like"/>
    <property type="match status" value="1"/>
</dbReference>
<accession>A0A3B1AMI3</accession>
<dbReference type="SUPFAM" id="SSF111337">
    <property type="entry name" value="QueA-like"/>
    <property type="match status" value="1"/>
</dbReference>
<evidence type="ECO:0000256" key="3">
    <source>
        <dbReference type="ARBA" id="ARBA00022691"/>
    </source>
</evidence>
<keyword evidence="2 5" id="KW-0808">Transferase</keyword>
<gene>
    <name evidence="5" type="ORF">MNBD_GAMMA19-321</name>
</gene>
<evidence type="ECO:0000256" key="1">
    <source>
        <dbReference type="ARBA" id="ARBA00022490"/>
    </source>
</evidence>
<dbReference type="PANTHER" id="PTHR30307">
    <property type="entry name" value="S-ADENOSYLMETHIONINE:TRNA RIBOSYLTRANSFERASE-ISOMERASE"/>
    <property type="match status" value="1"/>
</dbReference>
<keyword evidence="3" id="KW-0949">S-adenosyl-L-methionine</keyword>
<evidence type="ECO:0000313" key="5">
    <source>
        <dbReference type="EMBL" id="VAX04942.1"/>
    </source>
</evidence>
<dbReference type="InterPro" id="IPR003699">
    <property type="entry name" value="QueA"/>
</dbReference>
<dbReference type="AlphaFoldDB" id="A0A3B1AMI3"/>
<dbReference type="PANTHER" id="PTHR30307:SF0">
    <property type="entry name" value="S-ADENOSYLMETHIONINE:TRNA RIBOSYLTRANSFERASE-ISOMERASE"/>
    <property type="match status" value="1"/>
</dbReference>
<sequence>MRRCDFHFDLPPELIAQHPLAERTASRLLVLRDNTLKDALFARIGALLQPGDLLVMNNTRVIPARLFGQKETGGKIEVLVERVLDEHRVLAHVRASKSPRPGSNLLLEGEVRATVTGREGALFCLSFEGEESVVTLLERHGHMPLPPYIE</sequence>
<protein>
    <submittedName>
        <fullName evidence="5">S-adenosylmethionine:tRNA ribosyltransferase-isomerase</fullName>
        <ecNumber evidence="5">2.4.99.17</ecNumber>
    </submittedName>
</protein>
<evidence type="ECO:0000256" key="2">
    <source>
        <dbReference type="ARBA" id="ARBA00022679"/>
    </source>
</evidence>
<dbReference type="GO" id="GO:0008616">
    <property type="term" value="P:tRNA queuosine(34) biosynthetic process"/>
    <property type="evidence" value="ECO:0007669"/>
    <property type="project" value="UniProtKB-KW"/>
</dbReference>
<keyword evidence="1" id="KW-0963">Cytoplasm</keyword>
<keyword evidence="5" id="KW-0413">Isomerase</keyword>
<dbReference type="InterPro" id="IPR042118">
    <property type="entry name" value="QueA_dom1"/>
</dbReference>
<reference evidence="5" key="1">
    <citation type="submission" date="2018-06" db="EMBL/GenBank/DDBJ databases">
        <authorList>
            <person name="Zhirakovskaya E."/>
        </authorList>
    </citation>
    <scope>NUCLEOTIDE SEQUENCE</scope>
</reference>
<dbReference type="Pfam" id="PF02547">
    <property type="entry name" value="Queuosine_synth"/>
    <property type="match status" value="1"/>
</dbReference>
<keyword evidence="4" id="KW-0671">Queuosine biosynthesis</keyword>
<dbReference type="EMBL" id="UOFV01000506">
    <property type="protein sequence ID" value="VAX04942.1"/>
    <property type="molecule type" value="Genomic_DNA"/>
</dbReference>
<dbReference type="InterPro" id="IPR036100">
    <property type="entry name" value="QueA_sf"/>
</dbReference>
<keyword evidence="5" id="KW-0328">Glycosyltransferase</keyword>
<name>A0A3B1AMI3_9ZZZZ</name>
<dbReference type="EC" id="2.4.99.17" evidence="5"/>
<dbReference type="GO" id="GO:0051075">
    <property type="term" value="F:S-adenosylmethionine:tRNA ribosyltransferase-isomerase activity"/>
    <property type="evidence" value="ECO:0007669"/>
    <property type="project" value="UniProtKB-EC"/>
</dbReference>